<proteinExistence type="predicted"/>
<comment type="caution">
    <text evidence="3">The sequence shown here is derived from an EMBL/GenBank/DDBJ whole genome shotgun (WGS) entry which is preliminary data.</text>
</comment>
<feature type="domain" description="WCX" evidence="2">
    <location>
        <begin position="297"/>
        <end position="375"/>
    </location>
</feature>
<dbReference type="Pfam" id="PF25583">
    <property type="entry name" value="WCX"/>
    <property type="match status" value="1"/>
</dbReference>
<dbReference type="InterPro" id="IPR057727">
    <property type="entry name" value="WCX_dom"/>
</dbReference>
<sequence>MTYRRYAVPHPLDLPSTQSDICDSTVVPAHSSMCFPVTPAVDNNSPAAISTLLIQNPARRENSGSTRPVGRLRDTRTPLTTMLPWMAEHDTLAQRLGVILTKLNNGQRLVISELAHEFNVSARTIQRDLNVRLAYLPLERDGQTYWLDPSYLGRTTTPAILRLCEQLGAKALFPDDHESLIKLWLNPASTPVFVLSGFQLDEDDSHHQWLKPLAKAISQQLKVRLSWVGEQAEQEIEPYRLVNKRGRWYLAGVTADTPFIEPLSSIANLQQIEMPAAISESQQQLLQHLIEQEAIPTHEVVIKAAAPIAHEFKLRNILPEQALIRELEDGSILLASRVFDGAQLLPVIKTYLPHLEVISPAGIQALVKRDLKTLLNRM</sequence>
<dbReference type="InterPro" id="IPR051534">
    <property type="entry name" value="CBASS_pafABC_assoc_protein"/>
</dbReference>
<feature type="domain" description="WYL" evidence="1">
    <location>
        <begin position="210"/>
        <end position="253"/>
    </location>
</feature>
<gene>
    <name evidence="3" type="ORF">DAA48_23235</name>
</gene>
<evidence type="ECO:0000259" key="1">
    <source>
        <dbReference type="Pfam" id="PF13280"/>
    </source>
</evidence>
<dbReference type="Proteomes" id="UP000241986">
    <property type="component" value="Unassembled WGS sequence"/>
</dbReference>
<dbReference type="PANTHER" id="PTHR34580">
    <property type="match status" value="1"/>
</dbReference>
<organism evidence="3 4">
    <name type="scientific">Aeromonas veronii</name>
    <dbReference type="NCBI Taxonomy" id="654"/>
    <lineage>
        <taxon>Bacteria</taxon>
        <taxon>Pseudomonadati</taxon>
        <taxon>Pseudomonadota</taxon>
        <taxon>Gammaproteobacteria</taxon>
        <taxon>Aeromonadales</taxon>
        <taxon>Aeromonadaceae</taxon>
        <taxon>Aeromonas</taxon>
    </lineage>
</organism>
<dbReference type="PROSITE" id="PS52050">
    <property type="entry name" value="WYL"/>
    <property type="match status" value="1"/>
</dbReference>
<protein>
    <recommendedName>
        <fullName evidence="5">WYL domain-containing protein</fullName>
    </recommendedName>
</protein>
<evidence type="ECO:0000313" key="3">
    <source>
        <dbReference type="EMBL" id="PTH78786.1"/>
    </source>
</evidence>
<name>A0A2T4MWD3_AERVE</name>
<evidence type="ECO:0000313" key="4">
    <source>
        <dbReference type="Proteomes" id="UP000241986"/>
    </source>
</evidence>
<dbReference type="EMBL" id="PZKL01000046">
    <property type="protein sequence ID" value="PTH78786.1"/>
    <property type="molecule type" value="Genomic_DNA"/>
</dbReference>
<reference evidence="3 4" key="1">
    <citation type="submission" date="2018-03" db="EMBL/GenBank/DDBJ databases">
        <title>Aeromonas veronii whole genome sequencing and analysis.</title>
        <authorList>
            <person name="Xie H."/>
            <person name="Liu T."/>
            <person name="Wang K."/>
        </authorList>
    </citation>
    <scope>NUCLEOTIDE SEQUENCE [LARGE SCALE GENOMIC DNA]</scope>
    <source>
        <strain evidence="3 4">XH.VA.1</strain>
    </source>
</reference>
<dbReference type="InterPro" id="IPR036388">
    <property type="entry name" value="WH-like_DNA-bd_sf"/>
</dbReference>
<accession>A0A2T4MWD3</accession>
<dbReference type="InterPro" id="IPR026881">
    <property type="entry name" value="WYL_dom"/>
</dbReference>
<evidence type="ECO:0000259" key="2">
    <source>
        <dbReference type="Pfam" id="PF25583"/>
    </source>
</evidence>
<dbReference type="PANTHER" id="PTHR34580:SF1">
    <property type="entry name" value="PROTEIN PAFC"/>
    <property type="match status" value="1"/>
</dbReference>
<dbReference type="Pfam" id="PF13280">
    <property type="entry name" value="WYL"/>
    <property type="match status" value="1"/>
</dbReference>
<dbReference type="Gene3D" id="1.10.10.10">
    <property type="entry name" value="Winged helix-like DNA-binding domain superfamily/Winged helix DNA-binding domain"/>
    <property type="match status" value="1"/>
</dbReference>
<dbReference type="AlphaFoldDB" id="A0A2T4MWD3"/>
<evidence type="ECO:0008006" key="5">
    <source>
        <dbReference type="Google" id="ProtNLM"/>
    </source>
</evidence>